<organism evidence="2 3">
    <name type="scientific">Escallonia herrerae</name>
    <dbReference type="NCBI Taxonomy" id="1293975"/>
    <lineage>
        <taxon>Eukaryota</taxon>
        <taxon>Viridiplantae</taxon>
        <taxon>Streptophyta</taxon>
        <taxon>Embryophyta</taxon>
        <taxon>Tracheophyta</taxon>
        <taxon>Spermatophyta</taxon>
        <taxon>Magnoliopsida</taxon>
        <taxon>eudicotyledons</taxon>
        <taxon>Gunneridae</taxon>
        <taxon>Pentapetalae</taxon>
        <taxon>asterids</taxon>
        <taxon>campanulids</taxon>
        <taxon>Escalloniales</taxon>
        <taxon>Escalloniaceae</taxon>
        <taxon>Escallonia</taxon>
    </lineage>
</organism>
<evidence type="ECO:0000313" key="3">
    <source>
        <dbReference type="Proteomes" id="UP001188597"/>
    </source>
</evidence>
<evidence type="ECO:0000259" key="1">
    <source>
        <dbReference type="Pfam" id="PF07734"/>
    </source>
</evidence>
<dbReference type="Pfam" id="PF07734">
    <property type="entry name" value="FBA_1"/>
    <property type="match status" value="1"/>
</dbReference>
<dbReference type="InterPro" id="IPR050796">
    <property type="entry name" value="SCF_F-box_component"/>
</dbReference>
<dbReference type="NCBIfam" id="TIGR01640">
    <property type="entry name" value="F_box_assoc_1"/>
    <property type="match status" value="1"/>
</dbReference>
<dbReference type="AlphaFoldDB" id="A0AA88W309"/>
<protein>
    <recommendedName>
        <fullName evidence="1">F-box associated beta-propeller type 1 domain-containing protein</fullName>
    </recommendedName>
</protein>
<dbReference type="Proteomes" id="UP001188597">
    <property type="component" value="Unassembled WGS sequence"/>
</dbReference>
<dbReference type="InterPro" id="IPR017451">
    <property type="entry name" value="F-box-assoc_interact_dom"/>
</dbReference>
<gene>
    <name evidence="2" type="ORF">RJ639_007030</name>
</gene>
<keyword evidence="3" id="KW-1185">Reference proteome</keyword>
<sequence length="388" mass="44243">MSIADDDDALNLLTRPWDKEKLSTHLVRLLGAYEGLLQISRGKDMFLRNPLTRLKEDLIFDGRGGLVDEAEDHCAAVAAAIVWCVSKRWRTLIDDPNFNFSTQRRKVAVLLCPIWLPVLHEEPFFIEYLYLQAIDDELNKRDDPDYDVNAVAVLSGLCYNSLLDDYKVVTATDIESIYASPDSRPKVAGFSNCRREGWKQARFPYNIRWVDDSCGAVVNGHLHWLLRPEDHPSFWTADDIRQVIVCFDQTSDKFEEIPLPGTGDEEHVSGLVVMDGCLCLAIKESHHGGDDGSFQCSLKVWAMKDYGAHNSWTPVFTLSTFRCGCLDYRLICFTKDRNAMMRDDGDRRIVAYNRKEDLQSDILIEAKPLRIKVAITYVESLNPRPIFA</sequence>
<comment type="caution">
    <text evidence="2">The sequence shown here is derived from an EMBL/GenBank/DDBJ whole genome shotgun (WGS) entry which is preliminary data.</text>
</comment>
<dbReference type="EMBL" id="JAVXUP010001082">
    <property type="protein sequence ID" value="KAK3016190.1"/>
    <property type="molecule type" value="Genomic_DNA"/>
</dbReference>
<evidence type="ECO:0000313" key="2">
    <source>
        <dbReference type="EMBL" id="KAK3016190.1"/>
    </source>
</evidence>
<dbReference type="InterPro" id="IPR006527">
    <property type="entry name" value="F-box-assoc_dom_typ1"/>
</dbReference>
<feature type="domain" description="F-box associated beta-propeller type 1" evidence="1">
    <location>
        <begin position="164"/>
        <end position="381"/>
    </location>
</feature>
<name>A0AA88W309_9ASTE</name>
<proteinExistence type="predicted"/>
<dbReference type="PANTHER" id="PTHR31672:SF13">
    <property type="entry name" value="F-BOX PROTEIN CPR30-LIKE"/>
    <property type="match status" value="1"/>
</dbReference>
<accession>A0AA88W309</accession>
<reference evidence="2" key="1">
    <citation type="submission" date="2022-12" db="EMBL/GenBank/DDBJ databases">
        <title>Draft genome assemblies for two species of Escallonia (Escalloniales).</title>
        <authorList>
            <person name="Chanderbali A."/>
            <person name="Dervinis C."/>
            <person name="Anghel I."/>
            <person name="Soltis D."/>
            <person name="Soltis P."/>
            <person name="Zapata F."/>
        </authorList>
    </citation>
    <scope>NUCLEOTIDE SEQUENCE</scope>
    <source>
        <strain evidence="2">UCBG64.0493</strain>
        <tissue evidence="2">Leaf</tissue>
    </source>
</reference>
<dbReference type="PANTHER" id="PTHR31672">
    <property type="entry name" value="BNACNNG10540D PROTEIN"/>
    <property type="match status" value="1"/>
</dbReference>